<dbReference type="Proteomes" id="UP000807504">
    <property type="component" value="Unassembled WGS sequence"/>
</dbReference>
<accession>A0A8T0FZD4</accession>
<name>A0A8T0FZD4_ARGBR</name>
<proteinExistence type="predicted"/>
<protein>
    <submittedName>
        <fullName evidence="1">Uncharacterized protein</fullName>
    </submittedName>
</protein>
<sequence length="76" mass="8538">MLLISSCVFTKGDQYKEVLRILNCVSKSGDQQLCDGILTCNVKLAKPYKDAYNDCVKIFLPNGIGHCDENSELYLF</sequence>
<dbReference type="AlphaFoldDB" id="A0A8T0FZD4"/>
<evidence type="ECO:0000313" key="1">
    <source>
        <dbReference type="EMBL" id="KAF8794919.1"/>
    </source>
</evidence>
<comment type="caution">
    <text evidence="1">The sequence shown here is derived from an EMBL/GenBank/DDBJ whole genome shotgun (WGS) entry which is preliminary data.</text>
</comment>
<evidence type="ECO:0000313" key="2">
    <source>
        <dbReference type="Proteomes" id="UP000807504"/>
    </source>
</evidence>
<organism evidence="1 2">
    <name type="scientific">Argiope bruennichi</name>
    <name type="common">Wasp spider</name>
    <name type="synonym">Aranea bruennichi</name>
    <dbReference type="NCBI Taxonomy" id="94029"/>
    <lineage>
        <taxon>Eukaryota</taxon>
        <taxon>Metazoa</taxon>
        <taxon>Ecdysozoa</taxon>
        <taxon>Arthropoda</taxon>
        <taxon>Chelicerata</taxon>
        <taxon>Arachnida</taxon>
        <taxon>Araneae</taxon>
        <taxon>Araneomorphae</taxon>
        <taxon>Entelegynae</taxon>
        <taxon>Araneoidea</taxon>
        <taxon>Araneidae</taxon>
        <taxon>Argiope</taxon>
    </lineage>
</organism>
<gene>
    <name evidence="1" type="ORF">HNY73_002833</name>
</gene>
<keyword evidence="2" id="KW-1185">Reference proteome</keyword>
<reference evidence="1" key="1">
    <citation type="journal article" date="2020" name="bioRxiv">
        <title>Chromosome-level reference genome of the European wasp spider Argiope bruennichi: a resource for studies on range expansion and evolutionary adaptation.</title>
        <authorList>
            <person name="Sheffer M.M."/>
            <person name="Hoppe A."/>
            <person name="Krehenwinkel H."/>
            <person name="Uhl G."/>
            <person name="Kuss A.W."/>
            <person name="Jensen L."/>
            <person name="Jensen C."/>
            <person name="Gillespie R.G."/>
            <person name="Hoff K.J."/>
            <person name="Prost S."/>
        </authorList>
    </citation>
    <scope>NUCLEOTIDE SEQUENCE</scope>
</reference>
<reference evidence="1" key="2">
    <citation type="submission" date="2020-06" db="EMBL/GenBank/DDBJ databases">
        <authorList>
            <person name="Sheffer M."/>
        </authorList>
    </citation>
    <scope>NUCLEOTIDE SEQUENCE</scope>
</reference>
<dbReference type="EMBL" id="JABXBU010000002">
    <property type="protein sequence ID" value="KAF8794919.1"/>
    <property type="molecule type" value="Genomic_DNA"/>
</dbReference>